<organism evidence="2 3">
    <name type="scientific">Vigna unguiculata</name>
    <name type="common">Cowpea</name>
    <dbReference type="NCBI Taxonomy" id="3917"/>
    <lineage>
        <taxon>Eukaryota</taxon>
        <taxon>Viridiplantae</taxon>
        <taxon>Streptophyta</taxon>
        <taxon>Embryophyta</taxon>
        <taxon>Tracheophyta</taxon>
        <taxon>Spermatophyta</taxon>
        <taxon>Magnoliopsida</taxon>
        <taxon>eudicotyledons</taxon>
        <taxon>Gunneridae</taxon>
        <taxon>Pentapetalae</taxon>
        <taxon>rosids</taxon>
        <taxon>fabids</taxon>
        <taxon>Fabales</taxon>
        <taxon>Fabaceae</taxon>
        <taxon>Papilionoideae</taxon>
        <taxon>50 kb inversion clade</taxon>
        <taxon>NPAAA clade</taxon>
        <taxon>indigoferoid/millettioid clade</taxon>
        <taxon>Phaseoleae</taxon>
        <taxon>Vigna</taxon>
    </lineage>
</organism>
<gene>
    <name evidence="2" type="ORF">DEO72_LG10g2796</name>
</gene>
<dbReference type="Proteomes" id="UP000501690">
    <property type="component" value="Linkage Group LG10"/>
</dbReference>
<accession>A0A4D6NCK3</accession>
<proteinExistence type="predicted"/>
<reference evidence="2 3" key="1">
    <citation type="submission" date="2019-04" db="EMBL/GenBank/DDBJ databases">
        <title>An improved genome assembly and genetic linkage map for asparagus bean, Vigna unguiculata ssp. sesquipedialis.</title>
        <authorList>
            <person name="Xia Q."/>
            <person name="Zhang R."/>
            <person name="Dong Y."/>
        </authorList>
    </citation>
    <scope>NUCLEOTIDE SEQUENCE [LARGE SCALE GENOMIC DNA]</scope>
    <source>
        <tissue evidence="2">Leaf</tissue>
    </source>
</reference>
<protein>
    <submittedName>
        <fullName evidence="2">Uncharacterized protein</fullName>
    </submittedName>
</protein>
<evidence type="ECO:0000313" key="3">
    <source>
        <dbReference type="Proteomes" id="UP000501690"/>
    </source>
</evidence>
<evidence type="ECO:0000256" key="1">
    <source>
        <dbReference type="SAM" id="MobiDB-lite"/>
    </source>
</evidence>
<sequence length="200" mass="22356">MEGKGQKPKPSEGQPRGLENHLEPPGRVIVPPGNTSCATQFSEFLMKCLVVMNTRQTTCRDSGFLPRNVCIAWRHGFYYQVPAQYRLVLQDCEVQCRFGVLSGYFTDPSGVRDFEQGMKVHETRLYELHNGNESVEVLCERGFMVTGIGAMIGPCEIEFQALDDNTEAEFLFALDVRGLQGFSDTLKIDLLECSLSCGSE</sequence>
<dbReference type="EMBL" id="CP039354">
    <property type="protein sequence ID" value="QCE11563.1"/>
    <property type="molecule type" value="Genomic_DNA"/>
</dbReference>
<feature type="region of interest" description="Disordered" evidence="1">
    <location>
        <begin position="1"/>
        <end position="29"/>
    </location>
</feature>
<keyword evidence="3" id="KW-1185">Reference proteome</keyword>
<evidence type="ECO:0000313" key="2">
    <source>
        <dbReference type="EMBL" id="QCE11563.1"/>
    </source>
</evidence>
<name>A0A4D6NCK3_VIGUN</name>
<dbReference type="AlphaFoldDB" id="A0A4D6NCK3"/>